<gene>
    <name evidence="2" type="ORF">STAS_14061</name>
</gene>
<proteinExistence type="predicted"/>
<sequence length="138" mass="15475">MKRKEKEALAAQREAKHVSRGRELDPLAGERQATTENILIREPIRNSIRECIQHSVRAHCTLLVVYPFSARAHYTLSARAMLGDAFLITCHMFLSGLQHKRTTQTASISLLTILPVLTTVASISPNSEDPKNQPKPDY</sequence>
<evidence type="ECO:0000313" key="2">
    <source>
        <dbReference type="EMBL" id="GER37635.1"/>
    </source>
</evidence>
<protein>
    <submittedName>
        <fullName evidence="2">Proline transporter 2</fullName>
    </submittedName>
</protein>
<organism evidence="2 3">
    <name type="scientific">Striga asiatica</name>
    <name type="common">Asiatic witchweed</name>
    <name type="synonym">Buchnera asiatica</name>
    <dbReference type="NCBI Taxonomy" id="4170"/>
    <lineage>
        <taxon>Eukaryota</taxon>
        <taxon>Viridiplantae</taxon>
        <taxon>Streptophyta</taxon>
        <taxon>Embryophyta</taxon>
        <taxon>Tracheophyta</taxon>
        <taxon>Spermatophyta</taxon>
        <taxon>Magnoliopsida</taxon>
        <taxon>eudicotyledons</taxon>
        <taxon>Gunneridae</taxon>
        <taxon>Pentapetalae</taxon>
        <taxon>asterids</taxon>
        <taxon>lamiids</taxon>
        <taxon>Lamiales</taxon>
        <taxon>Orobanchaceae</taxon>
        <taxon>Buchnereae</taxon>
        <taxon>Striga</taxon>
    </lineage>
</organism>
<reference evidence="3" key="1">
    <citation type="journal article" date="2019" name="Curr. Biol.">
        <title>Genome Sequence of Striga asiatica Provides Insight into the Evolution of Plant Parasitism.</title>
        <authorList>
            <person name="Yoshida S."/>
            <person name="Kim S."/>
            <person name="Wafula E.K."/>
            <person name="Tanskanen J."/>
            <person name="Kim Y.M."/>
            <person name="Honaas L."/>
            <person name="Yang Z."/>
            <person name="Spallek T."/>
            <person name="Conn C.E."/>
            <person name="Ichihashi Y."/>
            <person name="Cheong K."/>
            <person name="Cui S."/>
            <person name="Der J.P."/>
            <person name="Gundlach H."/>
            <person name="Jiao Y."/>
            <person name="Hori C."/>
            <person name="Ishida J.K."/>
            <person name="Kasahara H."/>
            <person name="Kiba T."/>
            <person name="Kim M.S."/>
            <person name="Koo N."/>
            <person name="Laohavisit A."/>
            <person name="Lee Y.H."/>
            <person name="Lumba S."/>
            <person name="McCourt P."/>
            <person name="Mortimer J.C."/>
            <person name="Mutuku J.M."/>
            <person name="Nomura T."/>
            <person name="Sasaki-Sekimoto Y."/>
            <person name="Seto Y."/>
            <person name="Wang Y."/>
            <person name="Wakatake T."/>
            <person name="Sakakibara H."/>
            <person name="Demura T."/>
            <person name="Yamaguchi S."/>
            <person name="Yoneyama K."/>
            <person name="Manabe R.I."/>
            <person name="Nelson D.C."/>
            <person name="Schulman A.H."/>
            <person name="Timko M.P."/>
            <person name="dePamphilis C.W."/>
            <person name="Choi D."/>
            <person name="Shirasu K."/>
        </authorList>
    </citation>
    <scope>NUCLEOTIDE SEQUENCE [LARGE SCALE GENOMIC DNA]</scope>
    <source>
        <strain evidence="3">cv. UVA1</strain>
    </source>
</reference>
<name>A0A5A7PXQ3_STRAF</name>
<dbReference type="EMBL" id="BKCP01005405">
    <property type="protein sequence ID" value="GER37635.1"/>
    <property type="molecule type" value="Genomic_DNA"/>
</dbReference>
<evidence type="ECO:0000313" key="3">
    <source>
        <dbReference type="Proteomes" id="UP000325081"/>
    </source>
</evidence>
<comment type="caution">
    <text evidence="2">The sequence shown here is derived from an EMBL/GenBank/DDBJ whole genome shotgun (WGS) entry which is preliminary data.</text>
</comment>
<feature type="region of interest" description="Disordered" evidence="1">
    <location>
        <begin position="1"/>
        <end position="25"/>
    </location>
</feature>
<dbReference type="Proteomes" id="UP000325081">
    <property type="component" value="Unassembled WGS sequence"/>
</dbReference>
<evidence type="ECO:0000256" key="1">
    <source>
        <dbReference type="SAM" id="MobiDB-lite"/>
    </source>
</evidence>
<accession>A0A5A7PXQ3</accession>
<keyword evidence="3" id="KW-1185">Reference proteome</keyword>
<dbReference type="AlphaFoldDB" id="A0A5A7PXQ3"/>